<organism evidence="2 3">
    <name type="scientific">Cirrhinus mrigala</name>
    <name type="common">Mrigala</name>
    <dbReference type="NCBI Taxonomy" id="683832"/>
    <lineage>
        <taxon>Eukaryota</taxon>
        <taxon>Metazoa</taxon>
        <taxon>Chordata</taxon>
        <taxon>Craniata</taxon>
        <taxon>Vertebrata</taxon>
        <taxon>Euteleostomi</taxon>
        <taxon>Actinopterygii</taxon>
        <taxon>Neopterygii</taxon>
        <taxon>Teleostei</taxon>
        <taxon>Ostariophysi</taxon>
        <taxon>Cypriniformes</taxon>
        <taxon>Cyprinidae</taxon>
        <taxon>Labeoninae</taxon>
        <taxon>Labeonini</taxon>
        <taxon>Cirrhinus</taxon>
    </lineage>
</organism>
<feature type="region of interest" description="Disordered" evidence="1">
    <location>
        <begin position="70"/>
        <end position="95"/>
    </location>
</feature>
<reference evidence="2 3" key="1">
    <citation type="submission" date="2024-05" db="EMBL/GenBank/DDBJ databases">
        <title>Genome sequencing and assembly of Indian major carp, Cirrhinus mrigala (Hamilton, 1822).</title>
        <authorList>
            <person name="Mohindra V."/>
            <person name="Chowdhury L.M."/>
            <person name="Lal K."/>
            <person name="Jena J.K."/>
        </authorList>
    </citation>
    <scope>NUCLEOTIDE SEQUENCE [LARGE SCALE GENOMIC DNA]</scope>
    <source>
        <strain evidence="2">CM1030</strain>
        <tissue evidence="2">Blood</tissue>
    </source>
</reference>
<accession>A0ABD0Q605</accession>
<proteinExistence type="predicted"/>
<gene>
    <name evidence="2" type="ORF">M9458_024114</name>
</gene>
<evidence type="ECO:0000256" key="1">
    <source>
        <dbReference type="SAM" id="MobiDB-lite"/>
    </source>
</evidence>
<evidence type="ECO:0000313" key="2">
    <source>
        <dbReference type="EMBL" id="KAL0181708.1"/>
    </source>
</evidence>
<comment type="caution">
    <text evidence="2">The sequence shown here is derived from an EMBL/GenBank/DDBJ whole genome shotgun (WGS) entry which is preliminary data.</text>
</comment>
<protein>
    <submittedName>
        <fullName evidence="2">Uncharacterized protein</fullName>
    </submittedName>
</protein>
<name>A0ABD0Q605_CIRMR</name>
<dbReference type="AlphaFoldDB" id="A0ABD0Q605"/>
<feature type="compositionally biased region" description="Low complexity" evidence="1">
    <location>
        <begin position="83"/>
        <end position="95"/>
    </location>
</feature>
<evidence type="ECO:0000313" key="3">
    <source>
        <dbReference type="Proteomes" id="UP001529510"/>
    </source>
</evidence>
<feature type="non-terminal residue" evidence="2">
    <location>
        <position position="1"/>
    </location>
</feature>
<sequence>RAPEHQGLPSYLTDAIVTELRSDVDMDAVRKANENVLKGVRFPNLASSISFNSRGPTAGVLNVNELPKETVTTTEEDEEETEVTVNTEEVPSMSD</sequence>
<keyword evidence="3" id="KW-1185">Reference proteome</keyword>
<dbReference type="Proteomes" id="UP001529510">
    <property type="component" value="Unassembled WGS sequence"/>
</dbReference>
<dbReference type="EMBL" id="JAMKFB020000011">
    <property type="protein sequence ID" value="KAL0181708.1"/>
    <property type="molecule type" value="Genomic_DNA"/>
</dbReference>